<dbReference type="EMBL" id="JAKKSL010000007">
    <property type="protein sequence ID" value="MCI2286157.1"/>
    <property type="molecule type" value="Genomic_DNA"/>
</dbReference>
<reference evidence="1" key="1">
    <citation type="submission" date="2022-01" db="EMBL/GenBank/DDBJ databases">
        <title>Colwellia maritima, isolated from seawater.</title>
        <authorList>
            <person name="Kristyanto S."/>
            <person name="Jung J."/>
            <person name="Jeon C.O."/>
        </authorList>
    </citation>
    <scope>NUCLEOTIDE SEQUENCE</scope>
    <source>
        <strain evidence="1">MSW7</strain>
    </source>
</reference>
<organism evidence="1 2">
    <name type="scientific">Colwellia maritima</name>
    <dbReference type="NCBI Taxonomy" id="2912588"/>
    <lineage>
        <taxon>Bacteria</taxon>
        <taxon>Pseudomonadati</taxon>
        <taxon>Pseudomonadota</taxon>
        <taxon>Gammaproteobacteria</taxon>
        <taxon>Alteromonadales</taxon>
        <taxon>Colwelliaceae</taxon>
        <taxon>Colwellia</taxon>
    </lineage>
</organism>
<gene>
    <name evidence="1" type="ORF">L3081_25415</name>
</gene>
<sequence length="310" mass="36456">MKKKIIILSLFLPQWNPFQIFPLLPMFKGYLTHHDFNVKTVDANIKFYHWLLSEDFLQLLELHISSYVKENPVTGQCREAIEHLQSVISEPKQIFDLINSIRKKEVFDDERQRNHILNTWEKYLSSISTLFSPMQLSYRGLKFDLPKHPQAIIDYCQSEKGSLFRLFYSHVLFDQIADLAPDVITIFIISNEQLLPSLIFCHLIKRFFPQIHLCVGAPLLVEHFKTAPGFEQLLPQEIDSPVIGYHFEPFLELLQALEHHRPIPDHPYLLRNIDQEKHKLMAREATFPEKGYPKDYSDLEPADYFHNSSI</sequence>
<comment type="caution">
    <text evidence="1">The sequence shown here is derived from an EMBL/GenBank/DDBJ whole genome shotgun (WGS) entry which is preliminary data.</text>
</comment>
<keyword evidence="2" id="KW-1185">Reference proteome</keyword>
<protein>
    <submittedName>
        <fullName evidence="1">Uncharacterized protein</fullName>
    </submittedName>
</protein>
<proteinExistence type="predicted"/>
<evidence type="ECO:0000313" key="2">
    <source>
        <dbReference type="Proteomes" id="UP001139646"/>
    </source>
</evidence>
<dbReference type="RefSeq" id="WP_242289422.1">
    <property type="nucleotide sequence ID" value="NZ_JAKKSL010000007.1"/>
</dbReference>
<dbReference type="Proteomes" id="UP001139646">
    <property type="component" value="Unassembled WGS sequence"/>
</dbReference>
<accession>A0ABS9XAX1</accession>
<evidence type="ECO:0000313" key="1">
    <source>
        <dbReference type="EMBL" id="MCI2286157.1"/>
    </source>
</evidence>
<name>A0ABS9XAX1_9GAMM</name>